<dbReference type="PANTHER" id="PTHR22911:SF6">
    <property type="entry name" value="SOLUTE CARRIER FAMILY 35 MEMBER G1"/>
    <property type="match status" value="1"/>
</dbReference>
<feature type="domain" description="EamA" evidence="7">
    <location>
        <begin position="164"/>
        <end position="294"/>
    </location>
</feature>
<keyword evidence="4 6" id="KW-1133">Transmembrane helix</keyword>
<dbReference type="InterPro" id="IPR000620">
    <property type="entry name" value="EamA_dom"/>
</dbReference>
<accession>A0A2N5XUG0</accession>
<evidence type="ECO:0000256" key="1">
    <source>
        <dbReference type="ARBA" id="ARBA00004141"/>
    </source>
</evidence>
<feature type="transmembrane region" description="Helical" evidence="6">
    <location>
        <begin position="140"/>
        <end position="158"/>
    </location>
</feature>
<evidence type="ECO:0000313" key="8">
    <source>
        <dbReference type="EMBL" id="PLW78156.1"/>
    </source>
</evidence>
<evidence type="ECO:0000256" key="5">
    <source>
        <dbReference type="ARBA" id="ARBA00023136"/>
    </source>
</evidence>
<evidence type="ECO:0000256" key="3">
    <source>
        <dbReference type="ARBA" id="ARBA00022692"/>
    </source>
</evidence>
<comment type="caution">
    <text evidence="8">The sequence shown here is derived from an EMBL/GenBank/DDBJ whole genome shotgun (WGS) entry which is preliminary data.</text>
</comment>
<evidence type="ECO:0000256" key="2">
    <source>
        <dbReference type="ARBA" id="ARBA00009853"/>
    </source>
</evidence>
<reference evidence="8 9" key="1">
    <citation type="submission" date="2018-01" db="EMBL/GenBank/DDBJ databases">
        <title>The draft genome sequence of Cohaesibacter sp. H1304.</title>
        <authorList>
            <person name="Wang N.-N."/>
            <person name="Du Z.-J."/>
        </authorList>
    </citation>
    <scope>NUCLEOTIDE SEQUENCE [LARGE SCALE GENOMIC DNA]</scope>
    <source>
        <strain evidence="8 9">H1304</strain>
    </source>
</reference>
<feature type="transmembrane region" description="Helical" evidence="6">
    <location>
        <begin position="262"/>
        <end position="295"/>
    </location>
</feature>
<keyword evidence="3 6" id="KW-0812">Transmembrane</keyword>
<feature type="transmembrane region" description="Helical" evidence="6">
    <location>
        <begin position="109"/>
        <end position="131"/>
    </location>
</feature>
<feature type="transmembrane region" description="Helical" evidence="6">
    <location>
        <begin position="12"/>
        <end position="36"/>
    </location>
</feature>
<feature type="transmembrane region" description="Helical" evidence="6">
    <location>
        <begin position="221"/>
        <end position="241"/>
    </location>
</feature>
<feature type="transmembrane region" description="Helical" evidence="6">
    <location>
        <begin position="194"/>
        <end position="215"/>
    </location>
</feature>
<dbReference type="Proteomes" id="UP000234881">
    <property type="component" value="Unassembled WGS sequence"/>
</dbReference>
<dbReference type="PANTHER" id="PTHR22911">
    <property type="entry name" value="ACYL-MALONYL CONDENSING ENZYME-RELATED"/>
    <property type="match status" value="1"/>
</dbReference>
<dbReference type="SUPFAM" id="SSF103481">
    <property type="entry name" value="Multidrug resistance efflux transporter EmrE"/>
    <property type="match status" value="2"/>
</dbReference>
<protein>
    <submittedName>
        <fullName evidence="8">EamA family transporter</fullName>
    </submittedName>
</protein>
<feature type="transmembrane region" description="Helical" evidence="6">
    <location>
        <begin position="42"/>
        <end position="65"/>
    </location>
</feature>
<keyword evidence="5 6" id="KW-0472">Membrane</keyword>
<evidence type="ECO:0000256" key="6">
    <source>
        <dbReference type="SAM" id="Phobius"/>
    </source>
</evidence>
<feature type="domain" description="EamA" evidence="7">
    <location>
        <begin position="20"/>
        <end position="154"/>
    </location>
</feature>
<dbReference type="GO" id="GO:0016020">
    <property type="term" value="C:membrane"/>
    <property type="evidence" value="ECO:0007669"/>
    <property type="project" value="UniProtKB-SubCell"/>
</dbReference>
<gene>
    <name evidence="8" type="ORF">C0081_05785</name>
</gene>
<evidence type="ECO:0000259" key="7">
    <source>
        <dbReference type="Pfam" id="PF00892"/>
    </source>
</evidence>
<dbReference type="RefSeq" id="WP_101532867.1">
    <property type="nucleotide sequence ID" value="NZ_JBFHIU010000008.1"/>
</dbReference>
<dbReference type="EMBL" id="PKUQ01000010">
    <property type="protein sequence ID" value="PLW78156.1"/>
    <property type="molecule type" value="Genomic_DNA"/>
</dbReference>
<dbReference type="OrthoDB" id="9812899at2"/>
<dbReference type="Pfam" id="PF00892">
    <property type="entry name" value="EamA"/>
    <property type="match status" value="2"/>
</dbReference>
<comment type="similarity">
    <text evidence="2">Belongs to the drug/metabolite transporter (DMT) superfamily. 10 TMS drug/metabolite exporter (DME) (TC 2.A.7.3) family.</text>
</comment>
<dbReference type="AlphaFoldDB" id="A0A2N5XUG0"/>
<dbReference type="InterPro" id="IPR037185">
    <property type="entry name" value="EmrE-like"/>
</dbReference>
<keyword evidence="9" id="KW-1185">Reference proteome</keyword>
<comment type="subcellular location">
    <subcellularLocation>
        <location evidence="1">Membrane</location>
        <topology evidence="1">Multi-pass membrane protein</topology>
    </subcellularLocation>
</comment>
<evidence type="ECO:0000313" key="9">
    <source>
        <dbReference type="Proteomes" id="UP000234881"/>
    </source>
</evidence>
<evidence type="ECO:0000256" key="4">
    <source>
        <dbReference type="ARBA" id="ARBA00022989"/>
    </source>
</evidence>
<sequence length="302" mass="32493">MNQTSQNTSLAAAALRSGALWGAIYMILAGLCFALVNTGSQYLTMSLGLASGMVAFGQYFVALLFSLPWLYKVGLQAAKTDYVGRHVLRVLFAVLGVQAWTAGLAHVPIWQAIALIMTSPFFVTLGAHLFLKEKIGIHRLAATIVGFMGGMVILAPWSDAFTWFALWPVMAAVFWAATSLMTKTLTDQEAPETVTVYLLLLMTPVNGLMALGGGFEIPSMSALAIIVASGFLVYLAQLLIARSYSSADAAYVQPFDHIKLAFNVAAGWLAFGFAPAGQFWFGALLIIAASLYILYRETSARP</sequence>
<proteinExistence type="inferred from homology"/>
<organism evidence="8 9">
    <name type="scientific">Cohaesibacter celericrescens</name>
    <dbReference type="NCBI Taxonomy" id="2067669"/>
    <lineage>
        <taxon>Bacteria</taxon>
        <taxon>Pseudomonadati</taxon>
        <taxon>Pseudomonadota</taxon>
        <taxon>Alphaproteobacteria</taxon>
        <taxon>Hyphomicrobiales</taxon>
        <taxon>Cohaesibacteraceae</taxon>
    </lineage>
</organism>
<name>A0A2N5XUG0_9HYPH</name>
<feature type="transmembrane region" description="Helical" evidence="6">
    <location>
        <begin position="86"/>
        <end position="103"/>
    </location>
</feature>